<accession>A0A1I7A0F1</accession>
<gene>
    <name evidence="1" type="ORF">SAMN04489724_1592</name>
</gene>
<proteinExistence type="predicted"/>
<dbReference type="RefSeq" id="WP_091692144.1">
    <property type="nucleotide sequence ID" value="NZ_FPBF01000002.1"/>
</dbReference>
<keyword evidence="2" id="KW-1185">Reference proteome</keyword>
<evidence type="ECO:0000313" key="1">
    <source>
        <dbReference type="EMBL" id="SFT68382.1"/>
    </source>
</evidence>
<dbReference type="STRING" id="305507.SAMN04489724_1592"/>
<dbReference type="Pfam" id="PF15869">
    <property type="entry name" value="TolB_like"/>
    <property type="match status" value="1"/>
</dbReference>
<evidence type="ECO:0000313" key="2">
    <source>
        <dbReference type="Proteomes" id="UP000199673"/>
    </source>
</evidence>
<dbReference type="AlphaFoldDB" id="A0A1I7A0F1"/>
<protein>
    <submittedName>
        <fullName evidence="1">TolB-like 6-blade propeller-like</fullName>
    </submittedName>
</protein>
<organism evidence="1 2">
    <name type="scientific">Algoriphagus locisalis</name>
    <dbReference type="NCBI Taxonomy" id="305507"/>
    <lineage>
        <taxon>Bacteria</taxon>
        <taxon>Pseudomonadati</taxon>
        <taxon>Bacteroidota</taxon>
        <taxon>Cytophagia</taxon>
        <taxon>Cytophagales</taxon>
        <taxon>Cyclobacteriaceae</taxon>
        <taxon>Algoriphagus</taxon>
    </lineage>
</organism>
<sequence>MKQNLYILLTLVFLAACESKESEITNTSFTEGDLPDVVSLNGHKYAFSQVLNPRGILVTDGKAIIFERKNVHDDKLHIIDLESMTYLQTKGKDGMGPGEVATITQVEALSDPSKFQVYDLELRLFSTFNFADTSRLAESQFKAPETTFYITNPTLTSDTTLLANTVDGWTKYLHLSISGDTLAMFGDWRDMIKGKELPNGYKEEELDANLVSNIFQGSLKASKDKSYAIKAGVKVDYIDIVNLETMSIKTIYGPVQGIPDFKISYWGGYQMPDMGPSGTSRYVDVFPGEKSFFALFFGKKSSEISDMDNPNRIFEFDYEGNVLSQYQLDYPLLGFSVDEESRAIYGVTIDREPNLVRFDY</sequence>
<dbReference type="OrthoDB" id="821257at2"/>
<dbReference type="PROSITE" id="PS51257">
    <property type="entry name" value="PROKAR_LIPOPROTEIN"/>
    <property type="match status" value="1"/>
</dbReference>
<reference evidence="2" key="1">
    <citation type="submission" date="2016-10" db="EMBL/GenBank/DDBJ databases">
        <authorList>
            <person name="Varghese N."/>
            <person name="Submissions S."/>
        </authorList>
    </citation>
    <scope>NUCLEOTIDE SEQUENCE [LARGE SCALE GENOMIC DNA]</scope>
    <source>
        <strain evidence="2">DSM 23445</strain>
    </source>
</reference>
<dbReference type="Proteomes" id="UP000199673">
    <property type="component" value="Unassembled WGS sequence"/>
</dbReference>
<dbReference type="EMBL" id="FPBF01000002">
    <property type="protein sequence ID" value="SFT68382.1"/>
    <property type="molecule type" value="Genomic_DNA"/>
</dbReference>
<name>A0A1I7A0F1_9BACT</name>